<dbReference type="Proteomes" id="UP000482295">
    <property type="component" value="Unassembled WGS sequence"/>
</dbReference>
<keyword evidence="1" id="KW-1133">Transmembrane helix</keyword>
<comment type="caution">
    <text evidence="2">The sequence shown here is derived from an EMBL/GenBank/DDBJ whole genome shotgun (WGS) entry which is preliminary data.</text>
</comment>
<protein>
    <submittedName>
        <fullName evidence="2">Uncharacterized protein</fullName>
    </submittedName>
</protein>
<name>A0A7C9HU87_9BACT</name>
<dbReference type="AlphaFoldDB" id="A0A7C9HU87"/>
<feature type="transmembrane region" description="Helical" evidence="1">
    <location>
        <begin position="83"/>
        <end position="102"/>
    </location>
</feature>
<dbReference type="RefSeq" id="WP_155716352.1">
    <property type="nucleotide sequence ID" value="NZ_VVIQ01000009.1"/>
</dbReference>
<evidence type="ECO:0000256" key="1">
    <source>
        <dbReference type="SAM" id="Phobius"/>
    </source>
</evidence>
<evidence type="ECO:0000313" key="3">
    <source>
        <dbReference type="Proteomes" id="UP000482295"/>
    </source>
</evidence>
<dbReference type="EMBL" id="VVIQ01000009">
    <property type="protein sequence ID" value="MUL28462.1"/>
    <property type="molecule type" value="Genomic_DNA"/>
</dbReference>
<evidence type="ECO:0000313" key="2">
    <source>
        <dbReference type="EMBL" id="MUL28462.1"/>
    </source>
</evidence>
<gene>
    <name evidence="2" type="ORF">F0475_09140</name>
</gene>
<keyword evidence="1" id="KW-0472">Membrane</keyword>
<feature type="transmembrane region" description="Helical" evidence="1">
    <location>
        <begin position="114"/>
        <end position="135"/>
    </location>
</feature>
<organism evidence="2 3">
    <name type="scientific">Prevotella vespertina</name>
    <dbReference type="NCBI Taxonomy" id="2608404"/>
    <lineage>
        <taxon>Bacteria</taxon>
        <taxon>Pseudomonadati</taxon>
        <taxon>Bacteroidota</taxon>
        <taxon>Bacteroidia</taxon>
        <taxon>Bacteroidales</taxon>
        <taxon>Prevotellaceae</taxon>
        <taxon>Prevotella</taxon>
    </lineage>
</organism>
<reference evidence="2 3" key="1">
    <citation type="submission" date="2019-09" db="EMBL/GenBank/DDBJ databases">
        <title>Prevotella A2879 sp. nov., isolated from an abscess of a patient.</title>
        <authorList>
            <person name="Buhl M."/>
            <person name="Oberhettinger P."/>
        </authorList>
    </citation>
    <scope>NUCLEOTIDE SEQUENCE [LARGE SCALE GENOMIC DNA]</scope>
    <source>
        <strain evidence="2 3">A2879</strain>
    </source>
</reference>
<sequence>MNPITLGALTSIIVPLGVVVVLPIVIAYIAYKKKQHDTNKRTEIIMAAIEKNSDIDVQEFLSKLNPPQKTYKERMLDKLHQEILWGTICLIGGAVCIIATVTTSFINGYQGMDIGFLAIFGIVPLATGIGLLVAYKSGKKSLNQVSESE</sequence>
<accession>A0A7C9HU87</accession>
<proteinExistence type="predicted"/>
<feature type="transmembrane region" description="Helical" evidence="1">
    <location>
        <begin position="6"/>
        <end position="31"/>
    </location>
</feature>
<keyword evidence="3" id="KW-1185">Reference proteome</keyword>
<keyword evidence="1" id="KW-0812">Transmembrane</keyword>